<reference evidence="2 3" key="1">
    <citation type="journal article" date="2024" name="Science">
        <title>Giant polyketide synthase enzymes in the biosynthesis of giant marine polyether toxins.</title>
        <authorList>
            <person name="Fallon T.R."/>
            <person name="Shende V.V."/>
            <person name="Wierzbicki I.H."/>
            <person name="Pendleton A.L."/>
            <person name="Watervoot N.F."/>
            <person name="Auber R.P."/>
            <person name="Gonzalez D.J."/>
            <person name="Wisecaver J.H."/>
            <person name="Moore B.S."/>
        </authorList>
    </citation>
    <scope>NUCLEOTIDE SEQUENCE [LARGE SCALE GENOMIC DNA]</scope>
    <source>
        <strain evidence="2 3">12B1</strain>
    </source>
</reference>
<sequence length="625" mass="65189">MAPMSAPRASAAAPSRRRGTAACLKAAAQAYRSAPLPRLLLLLHLLAPLPVRSTAKIRCVNWCSRYTMEQEACRDCEGCGETSCLRTTPEVADLDQRCEVWCDESNCGGAGCAGCDASDVPGCPQRGAAGCEGWCTKDTCHVAGCERCTEASGCGGATPAAAAAAGCAAWCAEATCDQPPCARCDGSRVVSADKLTETTVDCGGAVRASACARWCTHETCELAPCSECGEEVGCASGGGLAACEKWCSEYTCKAHECRGCGDETGCFKPPPPPAPPLPPSPSPPPPPPPPPPPTPPSPPPPSPSPRPPPSPARPPAPPLTLLADDGFDAILPVPQPSPGPHAAGVSPQGRARSTISPDPHTKRELVAYAVLSLVVLLALLLCCDACCRRLLSRLCCALREGKEGHAASPPPKNPSRKKPALPRGRKQYGRVDAHSTPDVASDDDECGCSVLALSCVDESPYDHPHHAAPYDGAHGGRAEPRGHMTLPPMSGKPSRARGAKGKAQREPPRHCSLQPLPPPHAGAYGRGAAYTPPPVDEEAALMHRVSALLEDAPPLALCGPHEASVVRHCQALAPNLSYNNETCYFQQRADAWPSHESVDASAPLNQEDEAALMLRVATLLQETSI</sequence>
<feature type="compositionally biased region" description="Pro residues" evidence="1">
    <location>
        <begin position="271"/>
        <end position="318"/>
    </location>
</feature>
<evidence type="ECO:0000313" key="2">
    <source>
        <dbReference type="EMBL" id="KAL1504290.1"/>
    </source>
</evidence>
<comment type="caution">
    <text evidence="2">The sequence shown here is derived from an EMBL/GenBank/DDBJ whole genome shotgun (WGS) entry which is preliminary data.</text>
</comment>
<organism evidence="2 3">
    <name type="scientific">Prymnesium parvum</name>
    <name type="common">Toxic golden alga</name>
    <dbReference type="NCBI Taxonomy" id="97485"/>
    <lineage>
        <taxon>Eukaryota</taxon>
        <taxon>Haptista</taxon>
        <taxon>Haptophyta</taxon>
        <taxon>Prymnesiophyceae</taxon>
        <taxon>Prymnesiales</taxon>
        <taxon>Prymnesiaceae</taxon>
        <taxon>Prymnesium</taxon>
    </lineage>
</organism>
<gene>
    <name evidence="2" type="ORF">AB1Y20_010698</name>
</gene>
<proteinExistence type="predicted"/>
<keyword evidence="3" id="KW-1185">Reference proteome</keyword>
<feature type="region of interest" description="Disordered" evidence="1">
    <location>
        <begin position="402"/>
        <end position="441"/>
    </location>
</feature>
<feature type="compositionally biased region" description="Basic residues" evidence="1">
    <location>
        <begin position="414"/>
        <end position="428"/>
    </location>
</feature>
<dbReference type="EMBL" id="JBGBPQ010000020">
    <property type="protein sequence ID" value="KAL1504290.1"/>
    <property type="molecule type" value="Genomic_DNA"/>
</dbReference>
<dbReference type="AlphaFoldDB" id="A0AB34IQA3"/>
<name>A0AB34IQA3_PRYPA</name>
<accession>A0AB34IQA3</accession>
<evidence type="ECO:0000313" key="3">
    <source>
        <dbReference type="Proteomes" id="UP001515480"/>
    </source>
</evidence>
<evidence type="ECO:0000256" key="1">
    <source>
        <dbReference type="SAM" id="MobiDB-lite"/>
    </source>
</evidence>
<dbReference type="Proteomes" id="UP001515480">
    <property type="component" value="Unassembled WGS sequence"/>
</dbReference>
<protein>
    <submittedName>
        <fullName evidence="2">Uncharacterized protein</fullName>
    </submittedName>
</protein>
<feature type="region of interest" description="Disordered" evidence="1">
    <location>
        <begin position="271"/>
        <end position="358"/>
    </location>
</feature>
<feature type="region of interest" description="Disordered" evidence="1">
    <location>
        <begin position="466"/>
        <end position="531"/>
    </location>
</feature>